<proteinExistence type="predicted"/>
<sequence length="76" mass="8589">MARKKITKADYYKATGLLYLAHEYEKKREDIEAALGKLLGVEGDDGYYGHVSDCTVETSITIDNLLEKLHIKKGKK</sequence>
<dbReference type="EMBL" id="BARS01022463">
    <property type="protein sequence ID" value="GAG13785.1"/>
    <property type="molecule type" value="Genomic_DNA"/>
</dbReference>
<reference evidence="1" key="1">
    <citation type="journal article" date="2014" name="Front. Microbiol.">
        <title>High frequency of phylogenetically diverse reductive dehalogenase-homologous genes in deep subseafloor sedimentary metagenomes.</title>
        <authorList>
            <person name="Kawai M."/>
            <person name="Futagami T."/>
            <person name="Toyoda A."/>
            <person name="Takaki Y."/>
            <person name="Nishi S."/>
            <person name="Hori S."/>
            <person name="Arai W."/>
            <person name="Tsubouchi T."/>
            <person name="Morono Y."/>
            <person name="Uchiyama I."/>
            <person name="Ito T."/>
            <person name="Fujiyama A."/>
            <person name="Inagaki F."/>
            <person name="Takami H."/>
        </authorList>
    </citation>
    <scope>NUCLEOTIDE SEQUENCE</scope>
    <source>
        <strain evidence="1">Expedition CK06-06</strain>
    </source>
</reference>
<comment type="caution">
    <text evidence="1">The sequence shown here is derived from an EMBL/GenBank/DDBJ whole genome shotgun (WGS) entry which is preliminary data.</text>
</comment>
<name>X0V6P2_9ZZZZ</name>
<organism evidence="1">
    <name type="scientific">marine sediment metagenome</name>
    <dbReference type="NCBI Taxonomy" id="412755"/>
    <lineage>
        <taxon>unclassified sequences</taxon>
        <taxon>metagenomes</taxon>
        <taxon>ecological metagenomes</taxon>
    </lineage>
</organism>
<gene>
    <name evidence="1" type="ORF">S01H1_35909</name>
</gene>
<accession>X0V6P2</accession>
<dbReference type="AlphaFoldDB" id="X0V6P2"/>
<protein>
    <submittedName>
        <fullName evidence="1">Uncharacterized protein</fullName>
    </submittedName>
</protein>
<evidence type="ECO:0000313" key="1">
    <source>
        <dbReference type="EMBL" id="GAG13785.1"/>
    </source>
</evidence>